<dbReference type="AlphaFoldDB" id="A0A0R2A5D1"/>
<evidence type="ECO:0000313" key="2">
    <source>
        <dbReference type="Proteomes" id="UP000051733"/>
    </source>
</evidence>
<reference evidence="1 2" key="1">
    <citation type="journal article" date="2015" name="Genome Announc.">
        <title>Expanding the biotechnology potential of lactobacilli through comparative genomics of 213 strains and associated genera.</title>
        <authorList>
            <person name="Sun Z."/>
            <person name="Harris H.M."/>
            <person name="McCann A."/>
            <person name="Guo C."/>
            <person name="Argimon S."/>
            <person name="Zhang W."/>
            <person name="Yang X."/>
            <person name="Jeffery I.B."/>
            <person name="Cooney J.C."/>
            <person name="Kagawa T.F."/>
            <person name="Liu W."/>
            <person name="Song Y."/>
            <person name="Salvetti E."/>
            <person name="Wrobel A."/>
            <person name="Rasinkangas P."/>
            <person name="Parkhill J."/>
            <person name="Rea M.C."/>
            <person name="O'Sullivan O."/>
            <person name="Ritari J."/>
            <person name="Douillard F.P."/>
            <person name="Paul Ross R."/>
            <person name="Yang R."/>
            <person name="Briner A.E."/>
            <person name="Felis G.E."/>
            <person name="de Vos W.M."/>
            <person name="Barrangou R."/>
            <person name="Klaenhammer T.R."/>
            <person name="Caufield P.W."/>
            <person name="Cui Y."/>
            <person name="Zhang H."/>
            <person name="O'Toole P.W."/>
        </authorList>
    </citation>
    <scope>NUCLEOTIDE SEQUENCE [LARGE SCALE GENOMIC DNA]</scope>
    <source>
        <strain evidence="1 2">DSM 20634</strain>
    </source>
</reference>
<sequence>MTVKKAYTAIALPADLSEEIDTVAKGLGLHRSEFVEQVITEAIQNYNQKKED</sequence>
<protein>
    <recommendedName>
        <fullName evidence="3">Ribbon-helix-helix protein CopG domain-containing protein</fullName>
    </recommendedName>
</protein>
<dbReference type="RefSeq" id="WP_157061013.1">
    <property type="nucleotide sequence ID" value="NZ_AYYY01000007.1"/>
</dbReference>
<name>A0A0R2A5D1_9LACO</name>
<accession>A0A0R2A5D1</accession>
<dbReference type="Proteomes" id="UP000051733">
    <property type="component" value="Unassembled WGS sequence"/>
</dbReference>
<evidence type="ECO:0000313" key="1">
    <source>
        <dbReference type="EMBL" id="KRM62256.1"/>
    </source>
</evidence>
<dbReference type="EMBL" id="AYYY01000007">
    <property type="protein sequence ID" value="KRM62256.1"/>
    <property type="molecule type" value="Genomic_DNA"/>
</dbReference>
<gene>
    <name evidence="1" type="ORF">FC26_GL000042</name>
</gene>
<proteinExistence type="predicted"/>
<evidence type="ECO:0008006" key="3">
    <source>
        <dbReference type="Google" id="ProtNLM"/>
    </source>
</evidence>
<dbReference type="Gene3D" id="1.10.1220.10">
    <property type="entry name" value="Met repressor-like"/>
    <property type="match status" value="1"/>
</dbReference>
<dbReference type="InterPro" id="IPR013321">
    <property type="entry name" value="Arc_rbn_hlx_hlx"/>
</dbReference>
<comment type="caution">
    <text evidence="1">The sequence shown here is derived from an EMBL/GenBank/DDBJ whole genome shotgun (WGS) entry which is preliminary data.</text>
</comment>
<organism evidence="1 2">
    <name type="scientific">Paucilactobacillus vaccinostercus DSM 20634</name>
    <dbReference type="NCBI Taxonomy" id="1423813"/>
    <lineage>
        <taxon>Bacteria</taxon>
        <taxon>Bacillati</taxon>
        <taxon>Bacillota</taxon>
        <taxon>Bacilli</taxon>
        <taxon>Lactobacillales</taxon>
        <taxon>Lactobacillaceae</taxon>
        <taxon>Paucilactobacillus</taxon>
    </lineage>
</organism>
<dbReference type="PATRIC" id="fig|1423813.3.peg.43"/>
<dbReference type="GO" id="GO:0006355">
    <property type="term" value="P:regulation of DNA-templated transcription"/>
    <property type="evidence" value="ECO:0007669"/>
    <property type="project" value="InterPro"/>
</dbReference>
<keyword evidence="2" id="KW-1185">Reference proteome</keyword>
<dbReference type="OrthoDB" id="9929342at2"/>